<dbReference type="RefSeq" id="WP_380754007.1">
    <property type="nucleotide sequence ID" value="NZ_JBHULT010000011.1"/>
</dbReference>
<feature type="transmembrane region" description="Helical" evidence="2">
    <location>
        <begin position="12"/>
        <end position="30"/>
    </location>
</feature>
<keyword evidence="2" id="KW-1133">Transmembrane helix</keyword>
<dbReference type="InterPro" id="IPR003399">
    <property type="entry name" value="Mce/MlaD"/>
</dbReference>
<feature type="coiled-coil region" evidence="1">
    <location>
        <begin position="280"/>
        <end position="307"/>
    </location>
</feature>
<keyword evidence="5" id="KW-1185">Reference proteome</keyword>
<organism evidence="4 5">
    <name type="scientific">Salinimicrobium flavum</name>
    <dbReference type="NCBI Taxonomy" id="1737065"/>
    <lineage>
        <taxon>Bacteria</taxon>
        <taxon>Pseudomonadati</taxon>
        <taxon>Bacteroidota</taxon>
        <taxon>Flavobacteriia</taxon>
        <taxon>Flavobacteriales</taxon>
        <taxon>Flavobacteriaceae</taxon>
        <taxon>Salinimicrobium</taxon>
    </lineage>
</organism>
<accession>A0ABW5J0X2</accession>
<evidence type="ECO:0000256" key="1">
    <source>
        <dbReference type="SAM" id="Coils"/>
    </source>
</evidence>
<proteinExistence type="predicted"/>
<sequence length="330" mass="36228">MRNRNTQNLKLGLFVILGLIIFVAAVYFIGNQQNLFGENTRISSVFKNISGLQPGNNVRFAGVNVGTVKNIDIVNDTSIVVDFLIQEKSIRFIRKNTRATISSDGLVGSMVVNLVPDEYINAPRVEPGDTIESISKIATADMLTTLNTTNENAAMLTADLLKITAAINRGEGTLGALIKDTTMATDIRKSVSNLRRSSQSASAAIYKLNNLLSAVNYEESVAGILLSDTTAAGNVQEMIGSLGRSASEIEKMTANLNHYSEEIRDGDGLLNYMVNDTSFVNHLEATIKNAEKASKKLDENMKALQHNFLFRGYFRRLERKKAAEARENEQ</sequence>
<dbReference type="InterPro" id="IPR052336">
    <property type="entry name" value="MlaD_Phospholipid_Transporter"/>
</dbReference>
<gene>
    <name evidence="4" type="ORF">ACFSTG_13495</name>
</gene>
<evidence type="ECO:0000313" key="5">
    <source>
        <dbReference type="Proteomes" id="UP001597468"/>
    </source>
</evidence>
<keyword evidence="1" id="KW-0175">Coiled coil</keyword>
<dbReference type="Pfam" id="PF02470">
    <property type="entry name" value="MlaD"/>
    <property type="match status" value="1"/>
</dbReference>
<dbReference type="Proteomes" id="UP001597468">
    <property type="component" value="Unassembled WGS sequence"/>
</dbReference>
<reference evidence="5" key="1">
    <citation type="journal article" date="2019" name="Int. J. Syst. Evol. Microbiol.">
        <title>The Global Catalogue of Microorganisms (GCM) 10K type strain sequencing project: providing services to taxonomists for standard genome sequencing and annotation.</title>
        <authorList>
            <consortium name="The Broad Institute Genomics Platform"/>
            <consortium name="The Broad Institute Genome Sequencing Center for Infectious Disease"/>
            <person name="Wu L."/>
            <person name="Ma J."/>
        </authorList>
    </citation>
    <scope>NUCLEOTIDE SEQUENCE [LARGE SCALE GENOMIC DNA]</scope>
    <source>
        <strain evidence="5">KCTC 42585</strain>
    </source>
</reference>
<keyword evidence="2" id="KW-0812">Transmembrane</keyword>
<evidence type="ECO:0000256" key="2">
    <source>
        <dbReference type="SAM" id="Phobius"/>
    </source>
</evidence>
<keyword evidence="2" id="KW-0472">Membrane</keyword>
<name>A0ABW5J0X2_9FLAO</name>
<feature type="domain" description="Mce/MlaD" evidence="3">
    <location>
        <begin position="40"/>
        <end position="116"/>
    </location>
</feature>
<comment type="caution">
    <text evidence="4">The sequence shown here is derived from an EMBL/GenBank/DDBJ whole genome shotgun (WGS) entry which is preliminary data.</text>
</comment>
<evidence type="ECO:0000313" key="4">
    <source>
        <dbReference type="EMBL" id="MFD2518916.1"/>
    </source>
</evidence>
<dbReference type="PANTHER" id="PTHR33371">
    <property type="entry name" value="INTERMEMBRANE PHOSPHOLIPID TRANSPORT SYSTEM BINDING PROTEIN MLAD-RELATED"/>
    <property type="match status" value="1"/>
</dbReference>
<evidence type="ECO:0000259" key="3">
    <source>
        <dbReference type="Pfam" id="PF02470"/>
    </source>
</evidence>
<protein>
    <submittedName>
        <fullName evidence="4">MlaD family protein</fullName>
    </submittedName>
</protein>
<dbReference type="EMBL" id="JBHULT010000011">
    <property type="protein sequence ID" value="MFD2518916.1"/>
    <property type="molecule type" value="Genomic_DNA"/>
</dbReference>
<dbReference type="PANTHER" id="PTHR33371:SF4">
    <property type="entry name" value="INTERMEMBRANE PHOSPHOLIPID TRANSPORT SYSTEM BINDING PROTEIN MLAD"/>
    <property type="match status" value="1"/>
</dbReference>